<dbReference type="PANTHER" id="PTHR31205">
    <property type="entry name" value="ACTIN CROSS-LINKING PROTEIN (DUF569)"/>
    <property type="match status" value="1"/>
</dbReference>
<feature type="domain" description="DUF569" evidence="2">
    <location>
        <begin position="1"/>
        <end position="141"/>
    </location>
</feature>
<gene>
    <name evidence="4" type="ORF">CSSPJE1EN1_LOCUS5800</name>
</gene>
<dbReference type="PANTHER" id="PTHR31205:SF69">
    <property type="entry name" value="ACTIN CROSS-LINKING PROTEIN (DUF569)"/>
    <property type="match status" value="1"/>
</dbReference>
<sequence length="314" mass="35116">MDFFEGAKIVRLKSHHGKYLMADDDHNAVSQDRDISSKGVLWTVEIVPGGEKIRLKSYYGKYLTASDHAFLLGMTGKKVLQSFASKADSALEWEPIAEGNFVKLKARNGNYLRANGGVPPWRNSITHDVPVTSATQEWIFWKVDIMENKDPDPEPAPAPQLPRPLSRKSLSEDEDQASGSSHRTSHSSENHEETPVLPVRSARSDARRIFYTVMNDQGEAVATDDEDWGSFIFKGHSLKHLTEQLHVETGIDDDIILCARHPLSAKLYQMRLELPPNNAPMHVVVVRAASAAGRKFSRPKSSRALHQDDDEDLV</sequence>
<feature type="domain" description="DUF569" evidence="3">
    <location>
        <begin position="206"/>
        <end position="286"/>
    </location>
</feature>
<dbReference type="InterPro" id="IPR008999">
    <property type="entry name" value="Actin-crosslinking"/>
</dbReference>
<feature type="region of interest" description="Disordered" evidence="1">
    <location>
        <begin position="149"/>
        <end position="198"/>
    </location>
</feature>
<proteinExistence type="predicted"/>
<dbReference type="SUPFAM" id="SSF50405">
    <property type="entry name" value="Actin-crosslinking proteins"/>
    <property type="match status" value="1"/>
</dbReference>
<evidence type="ECO:0000256" key="1">
    <source>
        <dbReference type="SAM" id="MobiDB-lite"/>
    </source>
</evidence>
<evidence type="ECO:0008006" key="6">
    <source>
        <dbReference type="Google" id="ProtNLM"/>
    </source>
</evidence>
<dbReference type="CDD" id="cd23340">
    <property type="entry name" value="beta-trefoil_FSCN_ACP-like"/>
    <property type="match status" value="1"/>
</dbReference>
<protein>
    <recommendedName>
        <fullName evidence="6">DUF569 domain-containing protein</fullName>
    </recommendedName>
</protein>
<evidence type="ECO:0000313" key="4">
    <source>
        <dbReference type="EMBL" id="CAK9260322.1"/>
    </source>
</evidence>
<keyword evidence="5" id="KW-1185">Reference proteome</keyword>
<accession>A0ABP0W427</accession>
<dbReference type="Gene3D" id="2.80.10.50">
    <property type="match status" value="1"/>
</dbReference>
<reference evidence="4" key="1">
    <citation type="submission" date="2024-02" db="EMBL/GenBank/DDBJ databases">
        <authorList>
            <consortium name="ELIXIR-Norway"/>
            <consortium name="Elixir Norway"/>
        </authorList>
    </citation>
    <scope>NUCLEOTIDE SEQUENCE</scope>
</reference>
<name>A0ABP0W427_9BRYO</name>
<dbReference type="Proteomes" id="UP001497444">
    <property type="component" value="Chromosome 13"/>
</dbReference>
<evidence type="ECO:0000313" key="5">
    <source>
        <dbReference type="Proteomes" id="UP001497444"/>
    </source>
</evidence>
<evidence type="ECO:0000259" key="2">
    <source>
        <dbReference type="Pfam" id="PF04601"/>
    </source>
</evidence>
<dbReference type="Pfam" id="PF22932">
    <property type="entry name" value="Ubiq_DUF_assoc"/>
    <property type="match status" value="1"/>
</dbReference>
<evidence type="ECO:0000259" key="3">
    <source>
        <dbReference type="Pfam" id="PF22932"/>
    </source>
</evidence>
<organism evidence="4 5">
    <name type="scientific">Sphagnum jensenii</name>
    <dbReference type="NCBI Taxonomy" id="128206"/>
    <lineage>
        <taxon>Eukaryota</taxon>
        <taxon>Viridiplantae</taxon>
        <taxon>Streptophyta</taxon>
        <taxon>Embryophyta</taxon>
        <taxon>Bryophyta</taxon>
        <taxon>Sphagnophytina</taxon>
        <taxon>Sphagnopsida</taxon>
        <taxon>Sphagnales</taxon>
        <taxon>Sphagnaceae</taxon>
        <taxon>Sphagnum</taxon>
    </lineage>
</organism>
<dbReference type="EMBL" id="OZ020108">
    <property type="protein sequence ID" value="CAK9260322.1"/>
    <property type="molecule type" value="Genomic_DNA"/>
</dbReference>
<dbReference type="InterPro" id="IPR007679">
    <property type="entry name" value="DUF569"/>
</dbReference>
<dbReference type="InterPro" id="IPR054726">
    <property type="entry name" value="Ubiq_DUF569-assoc"/>
</dbReference>
<dbReference type="Pfam" id="PF04601">
    <property type="entry name" value="DUF569"/>
    <property type="match status" value="1"/>
</dbReference>